<evidence type="ECO:0000313" key="3">
    <source>
        <dbReference type="Proteomes" id="UP000036403"/>
    </source>
</evidence>
<organism evidence="2 3">
    <name type="scientific">Lasius niger</name>
    <name type="common">Black garden ant</name>
    <dbReference type="NCBI Taxonomy" id="67767"/>
    <lineage>
        <taxon>Eukaryota</taxon>
        <taxon>Metazoa</taxon>
        <taxon>Ecdysozoa</taxon>
        <taxon>Arthropoda</taxon>
        <taxon>Hexapoda</taxon>
        <taxon>Insecta</taxon>
        <taxon>Pterygota</taxon>
        <taxon>Neoptera</taxon>
        <taxon>Endopterygota</taxon>
        <taxon>Hymenoptera</taxon>
        <taxon>Apocrita</taxon>
        <taxon>Aculeata</taxon>
        <taxon>Formicoidea</taxon>
        <taxon>Formicidae</taxon>
        <taxon>Formicinae</taxon>
        <taxon>Lasius</taxon>
        <taxon>Lasius</taxon>
    </lineage>
</organism>
<dbReference type="STRING" id="67767.A0A0J7KA88"/>
<protein>
    <submittedName>
        <fullName evidence="2">Tpa: transposase domain-containing protein</fullName>
    </submittedName>
</protein>
<comment type="caution">
    <text evidence="2">The sequence shown here is derived from an EMBL/GenBank/DDBJ whole genome shotgun (WGS) entry which is preliminary data.</text>
</comment>
<evidence type="ECO:0000256" key="1">
    <source>
        <dbReference type="SAM" id="MobiDB-lite"/>
    </source>
</evidence>
<dbReference type="PaxDb" id="67767-A0A0J7KA88"/>
<dbReference type="EMBL" id="LBMM01010628">
    <property type="protein sequence ID" value="KMQ87348.1"/>
    <property type="molecule type" value="Genomic_DNA"/>
</dbReference>
<name>A0A0J7KA88_LASNI</name>
<sequence length="950" mass="109996">MYQNKRNRQIARKFHQSFKRKAQRNRIRQEIKRRRLENIKTLIEYQNVASSDSDNRSESERSDTTEEQYIILSERDRSSIDESSIEENVQVENENLGSQAVDFLEADQLDIAQNEISSLTDHSNEAQDVNLSDDDLLIFENDEERQQYVIESLSEWALESGNLSMKKLNSLLNRLHPAFPSCPKSYKTLLNTPSSIPVIDFEGGGRFWSSTLKFWPILGKLVGALNEPFIIGLYMGHKDPQNVYDYLENLVHELNYLFKNGFECDGSRFKVIVRHYILDALARAFIKCIIGHNGYAACEKCTIVGKWIANRMTFADLDKPLRTDESFLNQDQPIHHEDYSPLLIIETKMVSQFRLDAMHLVYSGVFKRLLTAWFEWKGHFRLSLNVIASISDLLKISLKYCPNYFNRKRHDFSKAHFYKSTELRRMCIYDGIFIFFGPLDSNIYKHYLLLHAAIYILASPVLCRTMHNYANELLRTFIVHSEAIYEEKFIVYNVHSISHLAKECAEHGELDSFSAFPFENRLKSIKESLRSFRKPLEQVAKRDLEKDRYKKMIMNGVTFQLGQRDSCLKTSDGDIMVITNIIQRNDNSVCIVGNKYRQSEDYYDYPLPSSVLGILKFFVVKFLTENKDEECSDENDDVCFDVGHRKWLKERNDETGNAIVYWPPKPYLASTYAKKGRDPEDDWLICSVQIKRWYSHYLNARKGAKGFEENSAYETEKELGKGKRKRFCKIIETDSDSDIAIRKKSKFPAPPKVPFKSQDIKMNRMKINKIKKLNSSNIDLQPASHSKFKESSTSNLHSFTSGGNQKHIFNVMSKSIPDSDTVQSDTVQSDIVQSDTVQSDTEQSDAVQSFVRKQSLLCSENLNSNNSIDDSVKISTYDDSTSKKISLQINEISSKLDISIANQMKLMAFLLPHEREMIRPHNLPALPLKSVNDFWKFEKYLKDPENMSAM</sequence>
<dbReference type="Proteomes" id="UP000036403">
    <property type="component" value="Unassembled WGS sequence"/>
</dbReference>
<keyword evidence="3" id="KW-1185">Reference proteome</keyword>
<gene>
    <name evidence="2" type="ORF">RF55_13382</name>
</gene>
<feature type="compositionally biased region" description="Basic and acidic residues" evidence="1">
    <location>
        <begin position="53"/>
        <end position="64"/>
    </location>
</feature>
<proteinExistence type="predicted"/>
<accession>A0A0J7KA88</accession>
<evidence type="ECO:0000313" key="2">
    <source>
        <dbReference type="EMBL" id="KMQ87348.1"/>
    </source>
</evidence>
<dbReference type="OrthoDB" id="8186801at2759"/>
<feature type="region of interest" description="Disordered" evidence="1">
    <location>
        <begin position="47"/>
        <end position="68"/>
    </location>
</feature>
<dbReference type="AlphaFoldDB" id="A0A0J7KA88"/>
<reference evidence="2 3" key="1">
    <citation type="submission" date="2015-04" db="EMBL/GenBank/DDBJ databases">
        <title>Lasius niger genome sequencing.</title>
        <authorList>
            <person name="Konorov E.A."/>
            <person name="Nikitin M.A."/>
            <person name="Kirill M.V."/>
            <person name="Chang P."/>
        </authorList>
    </citation>
    <scope>NUCLEOTIDE SEQUENCE [LARGE SCALE GENOMIC DNA]</scope>
    <source>
        <tissue evidence="2">Whole</tissue>
    </source>
</reference>
<dbReference type="PANTHER" id="PTHR33053">
    <property type="entry name" value="PROTEIN, PUTATIVE-RELATED"/>
    <property type="match status" value="1"/>
</dbReference>